<dbReference type="EMBL" id="CP000472">
    <property type="protein sequence ID" value="ACJ29705.1"/>
    <property type="molecule type" value="Genomic_DNA"/>
</dbReference>
<accession>B8CR33</accession>
<protein>
    <submittedName>
        <fullName evidence="2">Conserved domain protein</fullName>
    </submittedName>
</protein>
<dbReference type="RefSeq" id="WP_020913059.1">
    <property type="nucleotide sequence ID" value="NC_011566.1"/>
</dbReference>
<sequence>MQQAATKTFNHKARRLLLIFFGMILCVLIISAFYISFNYQRLTLSLANHFLQPYQIELKQLNIKPLSLTHWLAPQVSLTVNGSDIKITELEVALLPETKLLALGIDDLQSLSAKNVDVQLSPNILRQSTASSDVSNPTIALDFAALPEIEIEQTQFTLKGIAAEKLTMSLSKLTLDKSGHFNSEIDHNNASVFSLDAQLSSSLWQAKTQINFNELQALTANIYSAESQLFPTNSSIAAENAPHTNSLLAPLYQLQETLRSQQINLSGHLDSTVSLALKSGQLQSTHKLSQFSVELKSLAALTLAPSTLIDKSSQINNKPKPLPLKPIPNDSIQSLVFAVNGHIADLQLRVQPFELVVAPSQQQMTEILHRLNDSPFENALSNLYKVMSFKDEQANVITPQLRIAVNSPIDYKLQDKSISTKLMSINLLQSKLAINVDISNINYSVLPQDTQHKNDFQAAFNWKIQANHQQNILLNSLWPTLTALPYDIAIDNAAIKLHGIFTAAVTDGKPSYSVNIGPQALQLTQGVSLSNNAYNIPAAMPRVNASIKKTELELVTAAEYHFEKGETTLTIPEIRYKLEDALLTQQYRDSQKTHYQMKVGSALVALQNPTTLTMTPAKSQTLANQLLHQTLSNQLNWSLDQVELDKSTVIFSAKKKRKVDKKLLHLAQVNLTQSIQLKTAKLYTEEDWWINDINLSSQHTYSPKNSQLNRFNLEGDWQFNNEFEPIIAFLSQTKSLPDSIVLNGNTALDVHYQLKQDNDTQFLLTFEPNVTNIEGSFANLPFEGGSLNTQCSYQWQRELNKNSSSFKCDNIELILQAFNPGVLITDIAAEATLSFSTDSSLSTASISTDEANHLALPAEIFGVKQASVRLTAKGDLLDGQLLIPQFKLSLKKPSSAYFVLQHINLEKLLEIQPQVGIYADGIFDGVLPITIENGKAEVKGGQLAARQPGGLIAVSGNPAVDQMRLSQPYLEFAFSALEHLEYSQLSSSFDMNTLGDAILKVNVKGRSRGIERPIHLNYSQEENMLQLLRSLQIGDNLQNQIENSIQQQ</sequence>
<keyword evidence="3" id="KW-1185">Reference proteome</keyword>
<proteinExistence type="predicted"/>
<dbReference type="STRING" id="225849.swp_2985"/>
<dbReference type="KEGG" id="swp:swp_2985"/>
<dbReference type="HOGENOM" id="CLU_289652_0_0_6"/>
<evidence type="ECO:0000313" key="2">
    <source>
        <dbReference type="EMBL" id="ACJ29705.1"/>
    </source>
</evidence>
<dbReference type="eggNOG" id="COG2911">
    <property type="taxonomic scope" value="Bacteria"/>
</dbReference>
<evidence type="ECO:0000256" key="1">
    <source>
        <dbReference type="SAM" id="Phobius"/>
    </source>
</evidence>
<gene>
    <name evidence="2" type="ordered locus">swp_2985</name>
</gene>
<dbReference type="OrthoDB" id="5596796at2"/>
<organism evidence="2 3">
    <name type="scientific">Shewanella piezotolerans (strain WP3 / JCM 13877)</name>
    <dbReference type="NCBI Taxonomy" id="225849"/>
    <lineage>
        <taxon>Bacteria</taxon>
        <taxon>Pseudomonadati</taxon>
        <taxon>Pseudomonadota</taxon>
        <taxon>Gammaproteobacteria</taxon>
        <taxon>Alteromonadales</taxon>
        <taxon>Shewanellaceae</taxon>
        <taxon>Shewanella</taxon>
    </lineage>
</organism>
<feature type="transmembrane region" description="Helical" evidence="1">
    <location>
        <begin position="16"/>
        <end position="37"/>
    </location>
</feature>
<keyword evidence="1" id="KW-0812">Transmembrane</keyword>
<name>B8CR33_SHEPW</name>
<evidence type="ECO:0000313" key="3">
    <source>
        <dbReference type="Proteomes" id="UP000000753"/>
    </source>
</evidence>
<dbReference type="Proteomes" id="UP000000753">
    <property type="component" value="Chromosome"/>
</dbReference>
<dbReference type="Pfam" id="PF11739">
    <property type="entry name" value="YdbH-like"/>
    <property type="match status" value="1"/>
</dbReference>
<keyword evidence="1" id="KW-0472">Membrane</keyword>
<dbReference type="AlphaFoldDB" id="B8CR33"/>
<reference evidence="2 3" key="1">
    <citation type="journal article" date="2008" name="PLoS ONE">
        <title>Environmental adaptation: genomic analysis of the piezotolerant and psychrotolerant deep-sea iron reducing bacterium Shewanella piezotolerans WP3.</title>
        <authorList>
            <person name="Wang F."/>
            <person name="Wang J."/>
            <person name="Jian H."/>
            <person name="Zhang B."/>
            <person name="Li S."/>
            <person name="Wang F."/>
            <person name="Zeng X."/>
            <person name="Gao L."/>
            <person name="Bartlett D.H."/>
            <person name="Yu J."/>
            <person name="Hu S."/>
            <person name="Xiao X."/>
        </authorList>
    </citation>
    <scope>NUCLEOTIDE SEQUENCE [LARGE SCALE GENOMIC DNA]</scope>
    <source>
        <strain evidence="3">WP3 / JCM 13877</strain>
    </source>
</reference>
<dbReference type="InterPro" id="IPR021730">
    <property type="entry name" value="YdbH"/>
</dbReference>
<keyword evidence="1" id="KW-1133">Transmembrane helix</keyword>